<keyword evidence="6 15" id="KW-0067">ATP-binding</keyword>
<dbReference type="InterPro" id="IPR016185">
    <property type="entry name" value="PreATP-grasp_dom_sf"/>
</dbReference>
<dbReference type="SUPFAM" id="SSF52440">
    <property type="entry name" value="PreATP-grasp domain"/>
    <property type="match status" value="1"/>
</dbReference>
<evidence type="ECO:0000313" key="17">
    <source>
        <dbReference type="EMBL" id="PIR93973.1"/>
    </source>
</evidence>
<evidence type="ECO:0000256" key="10">
    <source>
        <dbReference type="ARBA" id="ARBA00023211"/>
    </source>
</evidence>
<dbReference type="GO" id="GO:0005829">
    <property type="term" value="C:cytosol"/>
    <property type="evidence" value="ECO:0007669"/>
    <property type="project" value="TreeGrafter"/>
</dbReference>
<keyword evidence="4 14" id="KW-0479">Metal-binding</keyword>
<evidence type="ECO:0000256" key="14">
    <source>
        <dbReference type="PIRSR" id="PIRSR039102-3"/>
    </source>
</evidence>
<dbReference type="PROSITE" id="PS00844">
    <property type="entry name" value="DALA_DALA_LIGASE_2"/>
    <property type="match status" value="1"/>
</dbReference>
<protein>
    <recommendedName>
        <fullName evidence="12">D-alanine--D-alanine ligase</fullName>
        <ecNumber evidence="12">6.3.2.4</ecNumber>
    </recommendedName>
    <alternativeName>
        <fullName evidence="12">D-Ala-D-Ala ligase</fullName>
    </alternativeName>
    <alternativeName>
        <fullName evidence="12">D-alanylalanine synthetase</fullName>
    </alternativeName>
</protein>
<dbReference type="GO" id="GO:0008716">
    <property type="term" value="F:D-alanine-D-alanine ligase activity"/>
    <property type="evidence" value="ECO:0007669"/>
    <property type="project" value="UniProtKB-UniRule"/>
</dbReference>
<keyword evidence="8 12" id="KW-0133">Cell shape</keyword>
<evidence type="ECO:0000256" key="5">
    <source>
        <dbReference type="ARBA" id="ARBA00022741"/>
    </source>
</evidence>
<dbReference type="InterPro" id="IPR005905">
    <property type="entry name" value="D_ala_D_ala"/>
</dbReference>
<dbReference type="EC" id="6.3.2.4" evidence="12"/>
<dbReference type="Proteomes" id="UP000229901">
    <property type="component" value="Unassembled WGS sequence"/>
</dbReference>
<keyword evidence="12" id="KW-0963">Cytoplasm</keyword>
<evidence type="ECO:0000313" key="18">
    <source>
        <dbReference type="Proteomes" id="UP000229901"/>
    </source>
</evidence>
<keyword evidence="11 12" id="KW-0961">Cell wall biogenesis/degradation</keyword>
<dbReference type="GO" id="GO:0005524">
    <property type="term" value="F:ATP binding"/>
    <property type="evidence" value="ECO:0007669"/>
    <property type="project" value="UniProtKB-UniRule"/>
</dbReference>
<evidence type="ECO:0000256" key="13">
    <source>
        <dbReference type="PIRSR" id="PIRSR039102-1"/>
    </source>
</evidence>
<feature type="active site" evidence="13">
    <location>
        <position position="164"/>
    </location>
</feature>
<evidence type="ECO:0000256" key="8">
    <source>
        <dbReference type="ARBA" id="ARBA00022960"/>
    </source>
</evidence>
<evidence type="ECO:0000259" key="16">
    <source>
        <dbReference type="PROSITE" id="PS50975"/>
    </source>
</evidence>
<dbReference type="GO" id="GO:0046872">
    <property type="term" value="F:metal ion binding"/>
    <property type="evidence" value="ECO:0007669"/>
    <property type="project" value="UniProtKB-KW"/>
</dbReference>
<comment type="subcellular location">
    <subcellularLocation>
        <location evidence="12">Cytoplasm</location>
    </subcellularLocation>
</comment>
<feature type="binding site" evidence="14">
    <location>
        <position position="276"/>
    </location>
    <ligand>
        <name>Mg(2+)</name>
        <dbReference type="ChEBI" id="CHEBI:18420"/>
        <label>1</label>
    </ligand>
</feature>
<dbReference type="HAMAP" id="MF_00047">
    <property type="entry name" value="Dala_Dala_lig"/>
    <property type="match status" value="1"/>
</dbReference>
<feature type="active site" evidence="13">
    <location>
        <position position="300"/>
    </location>
</feature>
<dbReference type="NCBIfam" id="NF002378">
    <property type="entry name" value="PRK01372.1"/>
    <property type="match status" value="1"/>
</dbReference>
<comment type="function">
    <text evidence="12">Cell wall formation.</text>
</comment>
<evidence type="ECO:0000256" key="9">
    <source>
        <dbReference type="ARBA" id="ARBA00022984"/>
    </source>
</evidence>
<dbReference type="SUPFAM" id="SSF56059">
    <property type="entry name" value="Glutathione synthetase ATP-binding domain-like"/>
    <property type="match status" value="1"/>
</dbReference>
<dbReference type="GO" id="GO:0071555">
    <property type="term" value="P:cell wall organization"/>
    <property type="evidence" value="ECO:0007669"/>
    <property type="project" value="UniProtKB-KW"/>
</dbReference>
<dbReference type="PANTHER" id="PTHR23132">
    <property type="entry name" value="D-ALANINE--D-ALANINE LIGASE"/>
    <property type="match status" value="1"/>
</dbReference>
<dbReference type="Pfam" id="PF07478">
    <property type="entry name" value="Dala_Dala_lig_C"/>
    <property type="match status" value="1"/>
</dbReference>
<name>A0A2H0V4G3_9BACT</name>
<feature type="domain" description="ATP-grasp" evidence="16">
    <location>
        <begin position="114"/>
        <end position="322"/>
    </location>
</feature>
<dbReference type="GO" id="GO:0009252">
    <property type="term" value="P:peptidoglycan biosynthetic process"/>
    <property type="evidence" value="ECO:0007669"/>
    <property type="project" value="UniProtKB-UniRule"/>
</dbReference>
<dbReference type="InterPro" id="IPR011127">
    <property type="entry name" value="Dala_Dala_lig_N"/>
</dbReference>
<feature type="binding site" evidence="14">
    <location>
        <position position="289"/>
    </location>
    <ligand>
        <name>Mg(2+)</name>
        <dbReference type="ChEBI" id="CHEBI:18420"/>
        <label>2</label>
    </ligand>
</feature>
<dbReference type="InterPro" id="IPR013815">
    <property type="entry name" value="ATP_grasp_subdomain_1"/>
</dbReference>
<dbReference type="PROSITE" id="PS50975">
    <property type="entry name" value="ATP_GRASP"/>
    <property type="match status" value="1"/>
</dbReference>
<dbReference type="NCBIfam" id="NF002528">
    <property type="entry name" value="PRK01966.1-4"/>
    <property type="match status" value="1"/>
</dbReference>
<evidence type="ECO:0000256" key="12">
    <source>
        <dbReference type="HAMAP-Rule" id="MF_00047"/>
    </source>
</evidence>
<keyword evidence="9 12" id="KW-0573">Peptidoglycan synthesis</keyword>
<evidence type="ECO:0000256" key="4">
    <source>
        <dbReference type="ARBA" id="ARBA00022723"/>
    </source>
</evidence>
<sequence>MNKIRVGLIYGGKSPEHTVSTMSAQGILNNIDQDKFEVTGIFIAKDGNFYTDATQSNAYDFFVGSKELDVYFPILHGAGGEDGEIQGLIKSVGKPFVGSDVLASAICLDKGITKQLFAHNNIPQTDFVLINFDCDDTSQLNAKLNQAKKQLIFPVFVKAANLGSSVGVYKVDTHDQLIEKCYNAKEYDSRVLIEQGIVDGREVEVSVLGNGRDLQCSVVGEIKVGSDFYDYDDKYKNNQAELIVPADLTPQQIIEITDLAKKVFMLTTCSGFARVDFFISSAGKILVSEINTIPGFTPISMYPKLWAASGLPYRDLIGKLIELGLSKRSS</sequence>
<dbReference type="EMBL" id="PFAP01000026">
    <property type="protein sequence ID" value="PIR93973.1"/>
    <property type="molecule type" value="Genomic_DNA"/>
</dbReference>
<feature type="active site" evidence="13">
    <location>
        <position position="16"/>
    </location>
</feature>
<evidence type="ECO:0000256" key="7">
    <source>
        <dbReference type="ARBA" id="ARBA00022842"/>
    </source>
</evidence>
<organism evidence="17 18">
    <name type="scientific">Candidatus Falkowbacteria bacterium CG10_big_fil_rev_8_21_14_0_10_39_11</name>
    <dbReference type="NCBI Taxonomy" id="1974565"/>
    <lineage>
        <taxon>Bacteria</taxon>
        <taxon>Candidatus Falkowiibacteriota</taxon>
    </lineage>
</organism>
<dbReference type="PROSITE" id="PS00843">
    <property type="entry name" value="DALA_DALA_LIGASE_1"/>
    <property type="match status" value="1"/>
</dbReference>
<keyword evidence="10 14" id="KW-0464">Manganese</keyword>
<proteinExistence type="inferred from homology"/>
<evidence type="ECO:0000256" key="1">
    <source>
        <dbReference type="ARBA" id="ARBA00001936"/>
    </source>
</evidence>
<evidence type="ECO:0000256" key="3">
    <source>
        <dbReference type="ARBA" id="ARBA00022598"/>
    </source>
</evidence>
<evidence type="ECO:0000256" key="6">
    <source>
        <dbReference type="ARBA" id="ARBA00022840"/>
    </source>
</evidence>
<evidence type="ECO:0000256" key="2">
    <source>
        <dbReference type="ARBA" id="ARBA00010871"/>
    </source>
</evidence>
<keyword evidence="5 15" id="KW-0547">Nucleotide-binding</keyword>
<keyword evidence="3 12" id="KW-0436">Ligase</keyword>
<keyword evidence="7 14" id="KW-0460">Magnesium</keyword>
<dbReference type="Gene3D" id="3.40.50.20">
    <property type="match status" value="1"/>
</dbReference>
<comment type="pathway">
    <text evidence="12">Cell wall biogenesis; peptidoglycan biosynthesis.</text>
</comment>
<comment type="cofactor">
    <cofactor evidence="1">
        <name>Mn(2+)</name>
        <dbReference type="ChEBI" id="CHEBI:29035"/>
    </cofactor>
</comment>
<dbReference type="NCBIfam" id="TIGR01205">
    <property type="entry name" value="D_ala_D_alaTIGR"/>
    <property type="match status" value="1"/>
</dbReference>
<evidence type="ECO:0000256" key="11">
    <source>
        <dbReference type="ARBA" id="ARBA00023316"/>
    </source>
</evidence>
<dbReference type="InterPro" id="IPR011761">
    <property type="entry name" value="ATP-grasp"/>
</dbReference>
<dbReference type="InterPro" id="IPR000291">
    <property type="entry name" value="D-Ala_lig_Van_CS"/>
</dbReference>
<dbReference type="InterPro" id="IPR011095">
    <property type="entry name" value="Dala_Dala_lig_C"/>
</dbReference>
<dbReference type="AlphaFoldDB" id="A0A2H0V4G3"/>
<comment type="catalytic activity">
    <reaction evidence="12">
        <text>2 D-alanine + ATP = D-alanyl-D-alanine + ADP + phosphate + H(+)</text>
        <dbReference type="Rhea" id="RHEA:11224"/>
        <dbReference type="ChEBI" id="CHEBI:15378"/>
        <dbReference type="ChEBI" id="CHEBI:30616"/>
        <dbReference type="ChEBI" id="CHEBI:43474"/>
        <dbReference type="ChEBI" id="CHEBI:57416"/>
        <dbReference type="ChEBI" id="CHEBI:57822"/>
        <dbReference type="ChEBI" id="CHEBI:456216"/>
        <dbReference type="EC" id="6.3.2.4"/>
    </reaction>
</comment>
<dbReference type="Gene3D" id="3.30.1490.20">
    <property type="entry name" value="ATP-grasp fold, A domain"/>
    <property type="match status" value="1"/>
</dbReference>
<feature type="binding site" evidence="14">
    <location>
        <position position="291"/>
    </location>
    <ligand>
        <name>Mg(2+)</name>
        <dbReference type="ChEBI" id="CHEBI:18420"/>
        <label>2</label>
    </ligand>
</feature>
<comment type="cofactor">
    <cofactor evidence="14">
        <name>Mg(2+)</name>
        <dbReference type="ChEBI" id="CHEBI:18420"/>
    </cofactor>
    <cofactor evidence="14">
        <name>Mn(2+)</name>
        <dbReference type="ChEBI" id="CHEBI:29035"/>
    </cofactor>
    <text evidence="14">Binds 2 magnesium or manganese ions per subunit.</text>
</comment>
<dbReference type="GO" id="GO:0008360">
    <property type="term" value="P:regulation of cell shape"/>
    <property type="evidence" value="ECO:0007669"/>
    <property type="project" value="UniProtKB-KW"/>
</dbReference>
<dbReference type="PANTHER" id="PTHR23132:SF25">
    <property type="entry name" value="D-ALANINE--D-ALANINE LIGASE A"/>
    <property type="match status" value="1"/>
</dbReference>
<comment type="caution">
    <text evidence="17">The sequence shown here is derived from an EMBL/GenBank/DDBJ whole genome shotgun (WGS) entry which is preliminary data.</text>
</comment>
<evidence type="ECO:0000256" key="15">
    <source>
        <dbReference type="PROSITE-ProRule" id="PRU00409"/>
    </source>
</evidence>
<accession>A0A2H0V4G3</accession>
<reference evidence="18" key="1">
    <citation type="submission" date="2017-09" db="EMBL/GenBank/DDBJ databases">
        <title>Depth-based differentiation of microbial function through sediment-hosted aquifers and enrichment of novel symbionts in the deep terrestrial subsurface.</title>
        <authorList>
            <person name="Probst A.J."/>
            <person name="Ladd B."/>
            <person name="Jarett J.K."/>
            <person name="Geller-Mcgrath D.E."/>
            <person name="Sieber C.M.K."/>
            <person name="Emerson J.B."/>
            <person name="Anantharaman K."/>
            <person name="Thomas B.C."/>
            <person name="Malmstrom R."/>
            <person name="Stieglmeier M."/>
            <person name="Klingl A."/>
            <person name="Woyke T."/>
            <person name="Ryan C.M."/>
            <person name="Banfield J.F."/>
        </authorList>
    </citation>
    <scope>NUCLEOTIDE SEQUENCE [LARGE SCALE GENOMIC DNA]</scope>
</reference>
<dbReference type="Pfam" id="PF01820">
    <property type="entry name" value="Dala_Dala_lig_N"/>
    <property type="match status" value="2"/>
</dbReference>
<gene>
    <name evidence="12" type="primary">ddl</name>
    <name evidence="17" type="ORF">COT97_03675</name>
</gene>
<comment type="similarity">
    <text evidence="2 12">Belongs to the D-alanine--D-alanine ligase family.</text>
</comment>
<dbReference type="PIRSF" id="PIRSF039102">
    <property type="entry name" value="Ddl/VanB"/>
    <property type="match status" value="1"/>
</dbReference>
<dbReference type="FunFam" id="3.30.470.20:FF:000008">
    <property type="entry name" value="D-alanine--D-alanine ligase"/>
    <property type="match status" value="1"/>
</dbReference>
<dbReference type="Gene3D" id="3.30.470.20">
    <property type="entry name" value="ATP-grasp fold, B domain"/>
    <property type="match status" value="1"/>
</dbReference>
<dbReference type="UniPathway" id="UPA00219"/>
<feature type="binding site" evidence="14">
    <location>
        <position position="289"/>
    </location>
    <ligand>
        <name>Mg(2+)</name>
        <dbReference type="ChEBI" id="CHEBI:18420"/>
        <label>1</label>
    </ligand>
</feature>